<keyword evidence="3" id="KW-0479">Metal-binding</keyword>
<organism evidence="7 8">
    <name type="scientific">Flexivirga oryzae</name>
    <dbReference type="NCBI Taxonomy" id="1794944"/>
    <lineage>
        <taxon>Bacteria</taxon>
        <taxon>Bacillati</taxon>
        <taxon>Actinomycetota</taxon>
        <taxon>Actinomycetes</taxon>
        <taxon>Micrococcales</taxon>
        <taxon>Dermacoccaceae</taxon>
        <taxon>Flexivirga</taxon>
    </lineage>
</organism>
<dbReference type="GO" id="GO:0004497">
    <property type="term" value="F:monooxygenase activity"/>
    <property type="evidence" value="ECO:0007669"/>
    <property type="project" value="UniProtKB-KW"/>
</dbReference>
<dbReference type="Gene3D" id="1.10.630.10">
    <property type="entry name" value="Cytochrome P450"/>
    <property type="match status" value="1"/>
</dbReference>
<evidence type="ECO:0000256" key="6">
    <source>
        <dbReference type="ARBA" id="ARBA00023033"/>
    </source>
</evidence>
<accession>A0A839NAW4</accession>
<evidence type="ECO:0000313" key="7">
    <source>
        <dbReference type="EMBL" id="MBB2891861.1"/>
    </source>
</evidence>
<dbReference type="CDD" id="cd11030">
    <property type="entry name" value="CYP105-like"/>
    <property type="match status" value="1"/>
</dbReference>
<evidence type="ECO:0000256" key="1">
    <source>
        <dbReference type="ARBA" id="ARBA00010617"/>
    </source>
</evidence>
<evidence type="ECO:0000256" key="5">
    <source>
        <dbReference type="ARBA" id="ARBA00023004"/>
    </source>
</evidence>
<comment type="caution">
    <text evidence="7">The sequence shown here is derived from an EMBL/GenBank/DDBJ whole genome shotgun (WGS) entry which is preliminary data.</text>
</comment>
<sequence>MNATTSIRRWVAQRLLSTAAAGRTSGLAGLPVLPKRLTMPLRRDGMDPLPALGKMRDAEPIHRMRRVFGINVWLVSGYDEAKTVLADTSSYSTDIRPFMGIDTDARIGGLGFTDPPEHTRLRKILTPEFTVRRLARLQPVIDRVVSERLDAMDAAGPVVDLVHEFAFPIPFLVICELLGLPIEDREPFRKLGHARFDISGGGADVFGAMSESRAFLQEIVNRQRVEPGDGLIGQIIRELGDEVSDEDLGGLADGVFTGGYETSASMLSLGTLALLRDPESYALAGQRDRVDDVVAELMRYLSVVQITFPRFAKHDIELEGKQIKKGDVLIVSLSAANRDEKMGPDTELLNPNVDRPSHLGFGHGFHRCVGAELARMELRSAFLGLVDRFPQLALAIPPEQLTFRDLSIVYGVEALPVRLRPAAEAQATA</sequence>
<keyword evidence="5" id="KW-0408">Iron</keyword>
<gene>
    <name evidence="7" type="ORF">FHU39_001845</name>
</gene>
<keyword evidence="6" id="KW-0503">Monooxygenase</keyword>
<dbReference type="GO" id="GO:0020037">
    <property type="term" value="F:heme binding"/>
    <property type="evidence" value="ECO:0007669"/>
    <property type="project" value="InterPro"/>
</dbReference>
<dbReference type="PRINTS" id="PR00359">
    <property type="entry name" value="BP450"/>
</dbReference>
<dbReference type="InterPro" id="IPR001128">
    <property type="entry name" value="Cyt_P450"/>
</dbReference>
<proteinExistence type="inferred from homology"/>
<dbReference type="FunFam" id="1.10.630.10:FF:000018">
    <property type="entry name" value="Cytochrome P450 monooxygenase"/>
    <property type="match status" value="1"/>
</dbReference>
<evidence type="ECO:0000256" key="3">
    <source>
        <dbReference type="ARBA" id="ARBA00022723"/>
    </source>
</evidence>
<dbReference type="RefSeq" id="WP_343065796.1">
    <property type="nucleotide sequence ID" value="NZ_JACHVQ010000001.1"/>
</dbReference>
<reference evidence="7 8" key="1">
    <citation type="submission" date="2020-08" db="EMBL/GenBank/DDBJ databases">
        <title>Sequencing the genomes of 1000 actinobacteria strains.</title>
        <authorList>
            <person name="Klenk H.-P."/>
        </authorList>
    </citation>
    <scope>NUCLEOTIDE SEQUENCE [LARGE SCALE GENOMIC DNA]</scope>
    <source>
        <strain evidence="7 8">DSM 105369</strain>
    </source>
</reference>
<dbReference type="EMBL" id="JACHVQ010000001">
    <property type="protein sequence ID" value="MBB2891861.1"/>
    <property type="molecule type" value="Genomic_DNA"/>
</dbReference>
<evidence type="ECO:0000256" key="2">
    <source>
        <dbReference type="ARBA" id="ARBA00022617"/>
    </source>
</evidence>
<dbReference type="GO" id="GO:0016705">
    <property type="term" value="F:oxidoreductase activity, acting on paired donors, with incorporation or reduction of molecular oxygen"/>
    <property type="evidence" value="ECO:0007669"/>
    <property type="project" value="InterPro"/>
</dbReference>
<dbReference type="PANTHER" id="PTHR46696:SF1">
    <property type="entry name" value="CYTOCHROME P450 YJIB-RELATED"/>
    <property type="match status" value="1"/>
</dbReference>
<keyword evidence="8" id="KW-1185">Reference proteome</keyword>
<dbReference type="AlphaFoldDB" id="A0A839NAW4"/>
<keyword evidence="2" id="KW-0349">Heme</keyword>
<dbReference type="InterPro" id="IPR002397">
    <property type="entry name" value="Cyt_P450_B"/>
</dbReference>
<evidence type="ECO:0000256" key="4">
    <source>
        <dbReference type="ARBA" id="ARBA00023002"/>
    </source>
</evidence>
<dbReference type="PANTHER" id="PTHR46696">
    <property type="entry name" value="P450, PUTATIVE (EUROFUNG)-RELATED"/>
    <property type="match status" value="1"/>
</dbReference>
<protein>
    <submittedName>
        <fullName evidence="7">Cytochrome P450</fullName>
    </submittedName>
</protein>
<dbReference type="Proteomes" id="UP000559182">
    <property type="component" value="Unassembled WGS sequence"/>
</dbReference>
<evidence type="ECO:0000313" key="8">
    <source>
        <dbReference type="Proteomes" id="UP000559182"/>
    </source>
</evidence>
<name>A0A839NAW4_9MICO</name>
<dbReference type="GO" id="GO:0005506">
    <property type="term" value="F:iron ion binding"/>
    <property type="evidence" value="ECO:0007669"/>
    <property type="project" value="InterPro"/>
</dbReference>
<comment type="similarity">
    <text evidence="1">Belongs to the cytochrome P450 family.</text>
</comment>
<dbReference type="PRINTS" id="PR00385">
    <property type="entry name" value="P450"/>
</dbReference>
<dbReference type="InterPro" id="IPR036396">
    <property type="entry name" value="Cyt_P450_sf"/>
</dbReference>
<dbReference type="SUPFAM" id="SSF48264">
    <property type="entry name" value="Cytochrome P450"/>
    <property type="match status" value="1"/>
</dbReference>
<dbReference type="Pfam" id="PF00067">
    <property type="entry name" value="p450"/>
    <property type="match status" value="1"/>
</dbReference>
<keyword evidence="4" id="KW-0560">Oxidoreductase</keyword>